<feature type="domain" description="N-acetyltransferase" evidence="3">
    <location>
        <begin position="7"/>
        <end position="156"/>
    </location>
</feature>
<name>A0ABP7QSJ3_9PSEU</name>
<dbReference type="SUPFAM" id="SSF55729">
    <property type="entry name" value="Acyl-CoA N-acyltransferases (Nat)"/>
    <property type="match status" value="1"/>
</dbReference>
<gene>
    <name evidence="4" type="ORF">GCM10022247_01300</name>
</gene>
<keyword evidence="1" id="KW-0808">Transferase</keyword>
<dbReference type="CDD" id="cd04301">
    <property type="entry name" value="NAT_SF"/>
    <property type="match status" value="1"/>
</dbReference>
<evidence type="ECO:0000313" key="4">
    <source>
        <dbReference type="EMBL" id="GAA3986710.1"/>
    </source>
</evidence>
<organism evidence="4 5">
    <name type="scientific">Allokutzneria multivorans</name>
    <dbReference type="NCBI Taxonomy" id="1142134"/>
    <lineage>
        <taxon>Bacteria</taxon>
        <taxon>Bacillati</taxon>
        <taxon>Actinomycetota</taxon>
        <taxon>Actinomycetes</taxon>
        <taxon>Pseudonocardiales</taxon>
        <taxon>Pseudonocardiaceae</taxon>
        <taxon>Allokutzneria</taxon>
    </lineage>
</organism>
<proteinExistence type="predicted"/>
<dbReference type="Proteomes" id="UP001501747">
    <property type="component" value="Unassembled WGS sequence"/>
</dbReference>
<dbReference type="InterPro" id="IPR050832">
    <property type="entry name" value="Bact_Acetyltransf"/>
</dbReference>
<dbReference type="RefSeq" id="WP_344870424.1">
    <property type="nucleotide sequence ID" value="NZ_BAABAL010000003.1"/>
</dbReference>
<evidence type="ECO:0000256" key="2">
    <source>
        <dbReference type="ARBA" id="ARBA00023315"/>
    </source>
</evidence>
<dbReference type="PROSITE" id="PS51186">
    <property type="entry name" value="GNAT"/>
    <property type="match status" value="1"/>
</dbReference>
<evidence type="ECO:0000259" key="3">
    <source>
        <dbReference type="PROSITE" id="PS51186"/>
    </source>
</evidence>
<dbReference type="PANTHER" id="PTHR43877:SF2">
    <property type="entry name" value="AMINOALKYLPHOSPHONATE N-ACETYLTRANSFERASE-RELATED"/>
    <property type="match status" value="1"/>
</dbReference>
<keyword evidence="5" id="KW-1185">Reference proteome</keyword>
<keyword evidence="2" id="KW-0012">Acyltransferase</keyword>
<evidence type="ECO:0000256" key="1">
    <source>
        <dbReference type="ARBA" id="ARBA00022679"/>
    </source>
</evidence>
<dbReference type="Gene3D" id="3.40.630.30">
    <property type="match status" value="1"/>
</dbReference>
<evidence type="ECO:0000313" key="5">
    <source>
        <dbReference type="Proteomes" id="UP001501747"/>
    </source>
</evidence>
<comment type="caution">
    <text evidence="4">The sequence shown here is derived from an EMBL/GenBank/DDBJ whole genome shotgun (WGS) entry which is preliminary data.</text>
</comment>
<accession>A0ABP7QSJ3</accession>
<dbReference type="Pfam" id="PF00583">
    <property type="entry name" value="Acetyltransf_1"/>
    <property type="match status" value="1"/>
</dbReference>
<dbReference type="EMBL" id="BAABAL010000003">
    <property type="protein sequence ID" value="GAA3986710.1"/>
    <property type="molecule type" value="Genomic_DNA"/>
</dbReference>
<dbReference type="InterPro" id="IPR000182">
    <property type="entry name" value="GNAT_dom"/>
</dbReference>
<sequence>MTSWTFAALAPAHPDATQMIRNYFREIIGRYHGRSATWAEVDEEMGVDPSDDLPLLVVAYADGTAAGCLGMRLLEPGTGELTRMFVEPEWRGHGVGALLIAEVERLALADGVTALRLDTRSDLVEARRLYASQGYREIPAYNHGPYAQHWFEKRLEPNVTR</sequence>
<protein>
    <submittedName>
        <fullName evidence="4">GNAT family N-acetyltransferase</fullName>
    </submittedName>
</protein>
<dbReference type="PANTHER" id="PTHR43877">
    <property type="entry name" value="AMINOALKYLPHOSPHONATE N-ACETYLTRANSFERASE-RELATED-RELATED"/>
    <property type="match status" value="1"/>
</dbReference>
<reference evidence="5" key="1">
    <citation type="journal article" date="2019" name="Int. J. Syst. Evol. Microbiol.">
        <title>The Global Catalogue of Microorganisms (GCM) 10K type strain sequencing project: providing services to taxonomists for standard genome sequencing and annotation.</title>
        <authorList>
            <consortium name="The Broad Institute Genomics Platform"/>
            <consortium name="The Broad Institute Genome Sequencing Center for Infectious Disease"/>
            <person name="Wu L."/>
            <person name="Ma J."/>
        </authorList>
    </citation>
    <scope>NUCLEOTIDE SEQUENCE [LARGE SCALE GENOMIC DNA]</scope>
    <source>
        <strain evidence="5">JCM 17342</strain>
    </source>
</reference>
<dbReference type="InterPro" id="IPR016181">
    <property type="entry name" value="Acyl_CoA_acyltransferase"/>
</dbReference>